<dbReference type="OrthoDB" id="9796186at2"/>
<dbReference type="Gene3D" id="1.10.260.40">
    <property type="entry name" value="lambda repressor-like DNA-binding domains"/>
    <property type="match status" value="1"/>
</dbReference>
<dbReference type="GO" id="GO:0003700">
    <property type="term" value="F:DNA-binding transcription factor activity"/>
    <property type="evidence" value="ECO:0007669"/>
    <property type="project" value="TreeGrafter"/>
</dbReference>
<dbReference type="SUPFAM" id="SSF47413">
    <property type="entry name" value="lambda repressor-like DNA-binding domains"/>
    <property type="match status" value="1"/>
</dbReference>
<accession>H0UN83</accession>
<dbReference type="PANTHER" id="PTHR30146:SF148">
    <property type="entry name" value="HTH-TYPE TRANSCRIPTIONAL REPRESSOR PURR-RELATED"/>
    <property type="match status" value="1"/>
</dbReference>
<dbReference type="GO" id="GO:0000976">
    <property type="term" value="F:transcription cis-regulatory region binding"/>
    <property type="evidence" value="ECO:0007669"/>
    <property type="project" value="TreeGrafter"/>
</dbReference>
<gene>
    <name evidence="6" type="ORF">TheveDRAFT_1247</name>
</gene>
<dbReference type="CDD" id="cd01392">
    <property type="entry name" value="HTH_LacI"/>
    <property type="match status" value="1"/>
</dbReference>
<dbReference type="CDD" id="cd06267">
    <property type="entry name" value="PBP1_LacI_sugar_binding-like"/>
    <property type="match status" value="1"/>
</dbReference>
<evidence type="ECO:0000256" key="2">
    <source>
        <dbReference type="ARBA" id="ARBA00023015"/>
    </source>
</evidence>
<dbReference type="InterPro" id="IPR046335">
    <property type="entry name" value="LacI/GalR-like_sensor"/>
</dbReference>
<dbReference type="InterPro" id="IPR000843">
    <property type="entry name" value="HTH_LacI"/>
</dbReference>
<proteinExistence type="predicted"/>
<dbReference type="EMBL" id="CM001377">
    <property type="protein sequence ID" value="EHM10368.1"/>
    <property type="molecule type" value="Genomic_DNA"/>
</dbReference>
<dbReference type="AlphaFoldDB" id="H0UN83"/>
<sequence>MVTMKDVALLAGVSVSTVSHVLNGTRRVDPTTRERVLRAVDSLGYRPNMMARSLRRKGAPLLGLVVPDATNPYFAEVARAVEDRCYELGLSMMMASSSGQPDRERRAVEAMTSHRVGGMIIVGLGFPEEQARVLSGLEIPVVMVDRKIQGLPVDSVQSDNVGGGYLAARCLLDLGHRRIGCICGPRGLGPSEDRLRGFEMALAEEGVPLDPSLVAWGDFTCPAGYELALEMLKDQSLTGIFAMNDLMALGALRAARDLGLSVPADLSVVGFDGISIGRFFVPPLTTVAQPIEEMGAAAVDLVVARMGSGCFEPVTRVINCSLVERSSSAEARPR</sequence>
<dbReference type="Pfam" id="PF13377">
    <property type="entry name" value="Peripla_BP_3"/>
    <property type="match status" value="1"/>
</dbReference>
<keyword evidence="1" id="KW-0678">Repressor</keyword>
<keyword evidence="2" id="KW-0805">Transcription regulation</keyword>
<dbReference type="PROSITE" id="PS50932">
    <property type="entry name" value="HTH_LACI_2"/>
    <property type="match status" value="1"/>
</dbReference>
<evidence type="ECO:0000256" key="3">
    <source>
        <dbReference type="ARBA" id="ARBA00023125"/>
    </source>
</evidence>
<evidence type="ECO:0000313" key="7">
    <source>
        <dbReference type="Proteomes" id="UP000005730"/>
    </source>
</evidence>
<dbReference type="Proteomes" id="UP000005730">
    <property type="component" value="Chromosome"/>
</dbReference>
<dbReference type="SMART" id="SM00354">
    <property type="entry name" value="HTH_LACI"/>
    <property type="match status" value="1"/>
</dbReference>
<reference evidence="6 7" key="1">
    <citation type="submission" date="2011-10" db="EMBL/GenBank/DDBJ databases">
        <title>The Noncontiguous Finished genome of Thermanaerovibrio velox DSM 12556.</title>
        <authorList>
            <consortium name="US DOE Joint Genome Institute (JGI-PGF)"/>
            <person name="Lucas S."/>
            <person name="Copeland A."/>
            <person name="Lapidus A."/>
            <person name="Glavina del Rio T."/>
            <person name="Dalin E."/>
            <person name="Tice H."/>
            <person name="Bruce D."/>
            <person name="Goodwin L."/>
            <person name="Pitluck S."/>
            <person name="Peters L."/>
            <person name="Mikhailova N."/>
            <person name="Teshima H."/>
            <person name="Kyrpides N."/>
            <person name="Mavromatis K."/>
            <person name="Ivanova N."/>
            <person name="Markowitz V."/>
            <person name="Cheng J.-F."/>
            <person name="Hugenholtz P."/>
            <person name="Woyke T."/>
            <person name="Wu D."/>
            <person name="Spring S."/>
            <person name="Brambilla E.-M."/>
            <person name="Klenk H.-P."/>
            <person name="Eisen J.A."/>
        </authorList>
    </citation>
    <scope>NUCLEOTIDE SEQUENCE [LARGE SCALE GENOMIC DNA]</scope>
    <source>
        <strain evidence="6 7">DSM 12556</strain>
    </source>
</reference>
<dbReference type="eggNOG" id="COG1609">
    <property type="taxonomic scope" value="Bacteria"/>
</dbReference>
<dbReference type="Pfam" id="PF00356">
    <property type="entry name" value="LacI"/>
    <property type="match status" value="1"/>
</dbReference>
<dbReference type="PROSITE" id="PS00356">
    <property type="entry name" value="HTH_LACI_1"/>
    <property type="match status" value="1"/>
</dbReference>
<dbReference type="Gene3D" id="3.40.50.2300">
    <property type="match status" value="2"/>
</dbReference>
<keyword evidence="3" id="KW-0238">DNA-binding</keyword>
<organism evidence="6 7">
    <name type="scientific">Thermanaerovibrio velox DSM 12556</name>
    <dbReference type="NCBI Taxonomy" id="926567"/>
    <lineage>
        <taxon>Bacteria</taxon>
        <taxon>Thermotogati</taxon>
        <taxon>Synergistota</taxon>
        <taxon>Synergistia</taxon>
        <taxon>Synergistales</taxon>
        <taxon>Synergistaceae</taxon>
        <taxon>Thermanaerovibrio</taxon>
    </lineage>
</organism>
<dbReference type="HOGENOM" id="CLU_037628_6_1_0"/>
<dbReference type="PANTHER" id="PTHR30146">
    <property type="entry name" value="LACI-RELATED TRANSCRIPTIONAL REPRESSOR"/>
    <property type="match status" value="1"/>
</dbReference>
<keyword evidence="4" id="KW-0804">Transcription</keyword>
<feature type="domain" description="HTH lacI-type" evidence="5">
    <location>
        <begin position="2"/>
        <end position="56"/>
    </location>
</feature>
<keyword evidence="7" id="KW-1185">Reference proteome</keyword>
<evidence type="ECO:0000259" key="5">
    <source>
        <dbReference type="PROSITE" id="PS50932"/>
    </source>
</evidence>
<dbReference type="InterPro" id="IPR010982">
    <property type="entry name" value="Lambda_DNA-bd_dom_sf"/>
</dbReference>
<dbReference type="InterPro" id="IPR028082">
    <property type="entry name" value="Peripla_BP_I"/>
</dbReference>
<evidence type="ECO:0000256" key="4">
    <source>
        <dbReference type="ARBA" id="ARBA00023163"/>
    </source>
</evidence>
<protein>
    <submittedName>
        <fullName evidence="6">Transcriptional regulator</fullName>
    </submittedName>
</protein>
<evidence type="ECO:0000313" key="6">
    <source>
        <dbReference type="EMBL" id="EHM10368.1"/>
    </source>
</evidence>
<evidence type="ECO:0000256" key="1">
    <source>
        <dbReference type="ARBA" id="ARBA00022491"/>
    </source>
</evidence>
<dbReference type="STRING" id="926567.TheveDRAFT_1247"/>
<dbReference type="SUPFAM" id="SSF53822">
    <property type="entry name" value="Periplasmic binding protein-like I"/>
    <property type="match status" value="1"/>
</dbReference>
<dbReference type="PRINTS" id="PR00036">
    <property type="entry name" value="HTHLACI"/>
</dbReference>
<name>H0UN83_9BACT</name>